<keyword evidence="2" id="KW-1185">Reference proteome</keyword>
<dbReference type="PANTHER" id="PTHR40274">
    <property type="entry name" value="VIRGINIAMYCIN B LYASE"/>
    <property type="match status" value="1"/>
</dbReference>
<organism evidence="1 2">
    <name type="scientific">Blastomonas fulva</name>
    <dbReference type="NCBI Taxonomy" id="1550728"/>
    <lineage>
        <taxon>Bacteria</taxon>
        <taxon>Pseudomonadati</taxon>
        <taxon>Pseudomonadota</taxon>
        <taxon>Alphaproteobacteria</taxon>
        <taxon>Sphingomonadales</taxon>
        <taxon>Sphingomonadaceae</taxon>
        <taxon>Blastomonas</taxon>
    </lineage>
</organism>
<dbReference type="Gene3D" id="2.120.10.30">
    <property type="entry name" value="TolB, C-terminal domain"/>
    <property type="match status" value="3"/>
</dbReference>
<name>A0ABN5B6S6_9SPHN</name>
<evidence type="ECO:0000313" key="2">
    <source>
        <dbReference type="Proteomes" id="UP000258016"/>
    </source>
</evidence>
<evidence type="ECO:0000313" key="1">
    <source>
        <dbReference type="EMBL" id="ASR52258.1"/>
    </source>
</evidence>
<dbReference type="EMBL" id="CP020083">
    <property type="protein sequence ID" value="ASR52258.1"/>
    <property type="molecule type" value="Genomic_DNA"/>
</dbReference>
<dbReference type="SUPFAM" id="SSF63829">
    <property type="entry name" value="Calcium-dependent phosphotriesterase"/>
    <property type="match status" value="1"/>
</dbReference>
<gene>
    <name evidence="1" type="ORF">B5J99_12980</name>
</gene>
<proteinExistence type="predicted"/>
<protein>
    <submittedName>
        <fullName evidence="1">Gluconolaconase</fullName>
    </submittedName>
</protein>
<sequence>MTGTMSRYSGTPAIMAEGWTCSRLTPASRLHGANGIRAAADGRIWVAQVPGSLISAVDPDSGAIEVISPIGGDIVAPDDLVFDEAGNLYCTEITEGRVSMRTPAGQVSIIQGDMPVANPITWHQGRLIAGECRMGARIMELDRNGGAPRIIKADVPMANAFEVGPDGRLYAPIMGANEIWAIDLATGEHQVVAGDLGVPDSVKFDSKGRIVTTQVMSGQVLRIDPVSGSREVLAELGPGLDNVTFLGDRIFVSSIPGEITEIIAPGQTRSVIPRALQWPLGLAVGDDGCLMVADGGFSYTLTHAGSLDLAFMLFTHNGPGYVRGVCRGSKPGEWIFTTGMGGVARFSPADGAIEWITIGHDQLMDVAICGDAVIYAEYGTGRVLSAENGTTTELAAGLDRPMGIAVDGSGAVYVAEAGAGRVLKLSCGGCETVLDGLERPEGLCISGGRLHVVDTIAKSLIRCDLAGDNRTVIASRLPVGPPPGCVALPFLGPIGDMSGPMINFAGIAAGVDGTLYLSADAEGSVMAIRAG</sequence>
<dbReference type="InterPro" id="IPR011042">
    <property type="entry name" value="6-blade_b-propeller_TolB-like"/>
</dbReference>
<dbReference type="GeneID" id="303486489"/>
<dbReference type="SUPFAM" id="SSF101898">
    <property type="entry name" value="NHL repeat"/>
    <property type="match status" value="1"/>
</dbReference>
<dbReference type="InterPro" id="IPR051344">
    <property type="entry name" value="Vgb"/>
</dbReference>
<reference evidence="1 2" key="1">
    <citation type="submission" date="2017-03" db="EMBL/GenBank/DDBJ databases">
        <title>Complete genome sequence of Blastomonas fulva degrading microcsystin LR.</title>
        <authorList>
            <person name="Lee H.-g."/>
            <person name="Jin L."/>
            <person name="oh H.-M."/>
        </authorList>
    </citation>
    <scope>NUCLEOTIDE SEQUENCE [LARGE SCALE GENOMIC DNA]</scope>
    <source>
        <strain evidence="1 2">T2</strain>
    </source>
</reference>
<dbReference type="Proteomes" id="UP000258016">
    <property type="component" value="Chromosome"/>
</dbReference>
<dbReference type="PANTHER" id="PTHR40274:SF4">
    <property type="entry name" value="BLL1406 PROTEIN"/>
    <property type="match status" value="1"/>
</dbReference>
<dbReference type="RefSeq" id="WP_117352608.1">
    <property type="nucleotide sequence ID" value="NZ_CP020083.1"/>
</dbReference>
<accession>A0ABN5B6S6</accession>